<dbReference type="Gene3D" id="2.30.22.10">
    <property type="entry name" value="Head domain of nucleotide exchange factor GrpE"/>
    <property type="match status" value="1"/>
</dbReference>
<dbReference type="GO" id="GO:0051082">
    <property type="term" value="F:unfolded protein binding"/>
    <property type="evidence" value="ECO:0007669"/>
    <property type="project" value="TreeGrafter"/>
</dbReference>
<dbReference type="Pfam" id="PF01025">
    <property type="entry name" value="GrpE"/>
    <property type="match status" value="1"/>
</dbReference>
<proteinExistence type="inferred from homology"/>
<dbReference type="InterPro" id="IPR000740">
    <property type="entry name" value="GrpE"/>
</dbReference>
<feature type="compositionally biased region" description="Basic and acidic residues" evidence="6">
    <location>
        <begin position="33"/>
        <end position="42"/>
    </location>
</feature>
<dbReference type="SUPFAM" id="SSF58014">
    <property type="entry name" value="Coiled-coil domain of nucleotide exchange factor GrpE"/>
    <property type="match status" value="1"/>
</dbReference>
<dbReference type="Gene3D" id="3.90.20.20">
    <property type="match status" value="1"/>
</dbReference>
<protein>
    <recommendedName>
        <fullName evidence="3 4">Protein GrpE</fullName>
    </recommendedName>
    <alternativeName>
        <fullName evidence="3">HSP-70 cofactor</fullName>
    </alternativeName>
</protein>
<dbReference type="PANTHER" id="PTHR21237">
    <property type="entry name" value="GRPE PROTEIN"/>
    <property type="match status" value="1"/>
</dbReference>
<keyword evidence="2 3" id="KW-0143">Chaperone</keyword>
<reference evidence="7" key="2">
    <citation type="submission" date="2021-04" db="EMBL/GenBank/DDBJ databases">
        <authorList>
            <person name="Gilroy R."/>
        </authorList>
    </citation>
    <scope>NUCLEOTIDE SEQUENCE</scope>
    <source>
        <strain evidence="7">5933</strain>
    </source>
</reference>
<gene>
    <name evidence="3" type="primary">grpE</name>
    <name evidence="7" type="ORF">H9698_06495</name>
</gene>
<dbReference type="PROSITE" id="PS01071">
    <property type="entry name" value="GRPE"/>
    <property type="match status" value="1"/>
</dbReference>
<dbReference type="GO" id="GO:0005737">
    <property type="term" value="C:cytoplasm"/>
    <property type="evidence" value="ECO:0007669"/>
    <property type="project" value="UniProtKB-SubCell"/>
</dbReference>
<comment type="caution">
    <text evidence="7">The sequence shown here is derived from an EMBL/GenBank/DDBJ whole genome shotgun (WGS) entry which is preliminary data.</text>
</comment>
<dbReference type="PRINTS" id="PR00773">
    <property type="entry name" value="GRPEPROTEIN"/>
</dbReference>
<dbReference type="GO" id="GO:0051087">
    <property type="term" value="F:protein-folding chaperone binding"/>
    <property type="evidence" value="ECO:0007669"/>
    <property type="project" value="InterPro"/>
</dbReference>
<name>A0A9D2Q6Q0_9FIRM</name>
<evidence type="ECO:0000256" key="1">
    <source>
        <dbReference type="ARBA" id="ARBA00009054"/>
    </source>
</evidence>
<evidence type="ECO:0000256" key="6">
    <source>
        <dbReference type="SAM" id="MobiDB-lite"/>
    </source>
</evidence>
<dbReference type="EMBL" id="DWWA01000031">
    <property type="protein sequence ID" value="HJC72425.1"/>
    <property type="molecule type" value="Genomic_DNA"/>
</dbReference>
<feature type="compositionally biased region" description="Basic and acidic residues" evidence="6">
    <location>
        <begin position="10"/>
        <end position="25"/>
    </location>
</feature>
<accession>A0A9D2Q6Q0</accession>
<dbReference type="InterPro" id="IPR013805">
    <property type="entry name" value="GrpE_CC"/>
</dbReference>
<keyword evidence="3 4" id="KW-0346">Stress response</keyword>
<dbReference type="HAMAP" id="MF_01151">
    <property type="entry name" value="GrpE"/>
    <property type="match status" value="1"/>
</dbReference>
<comment type="function">
    <text evidence="3 4">Participates actively in the response to hyperosmotic and heat shock by preventing the aggregation of stress-denatured proteins, in association with DnaK and GrpE. It is the nucleotide exchange factor for DnaK and may function as a thermosensor. Unfolded proteins bind initially to DnaJ; upon interaction with the DnaJ-bound protein, DnaK hydrolyzes its bound ATP, resulting in the formation of a stable complex. GrpE releases ADP from DnaK; ATP binding to DnaK triggers the release of the substrate protein, thus completing the reaction cycle. Several rounds of ATP-dependent interactions between DnaJ, DnaK and GrpE are required for fully efficient folding.</text>
</comment>
<feature type="region of interest" description="Disordered" evidence="6">
    <location>
        <begin position="1"/>
        <end position="42"/>
    </location>
</feature>
<dbReference type="Proteomes" id="UP000823918">
    <property type="component" value="Unassembled WGS sequence"/>
</dbReference>
<dbReference type="GO" id="GO:0006457">
    <property type="term" value="P:protein folding"/>
    <property type="evidence" value="ECO:0007669"/>
    <property type="project" value="InterPro"/>
</dbReference>
<dbReference type="GO" id="GO:0000774">
    <property type="term" value="F:adenyl-nucleotide exchange factor activity"/>
    <property type="evidence" value="ECO:0007669"/>
    <property type="project" value="InterPro"/>
</dbReference>
<keyword evidence="3" id="KW-0963">Cytoplasm</keyword>
<dbReference type="InterPro" id="IPR009012">
    <property type="entry name" value="GrpE_head"/>
</dbReference>
<organism evidence="7 8">
    <name type="scientific">Candidatus Ruthenibacterium merdavium</name>
    <dbReference type="NCBI Taxonomy" id="2838752"/>
    <lineage>
        <taxon>Bacteria</taxon>
        <taxon>Bacillati</taxon>
        <taxon>Bacillota</taxon>
        <taxon>Clostridia</taxon>
        <taxon>Eubacteriales</taxon>
        <taxon>Oscillospiraceae</taxon>
        <taxon>Ruthenibacterium</taxon>
    </lineage>
</organism>
<dbReference type="SUPFAM" id="SSF51064">
    <property type="entry name" value="Head domain of nucleotide exchange factor GrpE"/>
    <property type="match status" value="1"/>
</dbReference>
<evidence type="ECO:0000256" key="5">
    <source>
        <dbReference type="RuleBase" id="RU004478"/>
    </source>
</evidence>
<sequence length="184" mass="20307">MAQNEEILQEQEHCEEPVQEVREPEQEAAEETAEVKEENPCAELEKQLAQTKDTLLRTAAEYDNFRKRSQKERDAAFGNGVSFAVEKLLGVIDTLELAANAQTADEAYKKGVLMTLDKAKAALKALNVEEIEAEGLPFDPQCHAAVMQQPAPEGVESGTILAVMQRGYRRDGKVIRHAAVTVAE</sequence>
<comment type="similarity">
    <text evidence="1 3 5">Belongs to the GrpE family.</text>
</comment>
<dbReference type="CDD" id="cd00446">
    <property type="entry name" value="GrpE"/>
    <property type="match status" value="1"/>
</dbReference>
<comment type="subcellular location">
    <subcellularLocation>
        <location evidence="3">Cytoplasm</location>
    </subcellularLocation>
</comment>
<comment type="subunit">
    <text evidence="3">Homodimer.</text>
</comment>
<reference evidence="7" key="1">
    <citation type="journal article" date="2021" name="PeerJ">
        <title>Extensive microbial diversity within the chicken gut microbiome revealed by metagenomics and culture.</title>
        <authorList>
            <person name="Gilroy R."/>
            <person name="Ravi A."/>
            <person name="Getino M."/>
            <person name="Pursley I."/>
            <person name="Horton D.L."/>
            <person name="Alikhan N.F."/>
            <person name="Baker D."/>
            <person name="Gharbi K."/>
            <person name="Hall N."/>
            <person name="Watson M."/>
            <person name="Adriaenssens E.M."/>
            <person name="Foster-Nyarko E."/>
            <person name="Jarju S."/>
            <person name="Secka A."/>
            <person name="Antonio M."/>
            <person name="Oren A."/>
            <person name="Chaudhuri R.R."/>
            <person name="La Ragione R."/>
            <person name="Hildebrand F."/>
            <person name="Pallen M.J."/>
        </authorList>
    </citation>
    <scope>NUCLEOTIDE SEQUENCE</scope>
    <source>
        <strain evidence="7">5933</strain>
    </source>
</reference>
<evidence type="ECO:0000256" key="4">
    <source>
        <dbReference type="RuleBase" id="RU000639"/>
    </source>
</evidence>
<evidence type="ECO:0000256" key="3">
    <source>
        <dbReference type="HAMAP-Rule" id="MF_01151"/>
    </source>
</evidence>
<evidence type="ECO:0000313" key="8">
    <source>
        <dbReference type="Proteomes" id="UP000823918"/>
    </source>
</evidence>
<dbReference type="PANTHER" id="PTHR21237:SF23">
    <property type="entry name" value="GRPE PROTEIN HOMOLOG, MITOCHONDRIAL"/>
    <property type="match status" value="1"/>
</dbReference>
<evidence type="ECO:0000256" key="2">
    <source>
        <dbReference type="ARBA" id="ARBA00023186"/>
    </source>
</evidence>
<dbReference type="AlphaFoldDB" id="A0A9D2Q6Q0"/>
<dbReference type="GO" id="GO:0042803">
    <property type="term" value="F:protein homodimerization activity"/>
    <property type="evidence" value="ECO:0007669"/>
    <property type="project" value="InterPro"/>
</dbReference>
<evidence type="ECO:0000313" key="7">
    <source>
        <dbReference type="EMBL" id="HJC72425.1"/>
    </source>
</evidence>